<dbReference type="Proteomes" id="UP000257136">
    <property type="component" value="Unassembled WGS sequence"/>
</dbReference>
<dbReference type="RefSeq" id="WP_115814590.1">
    <property type="nucleotide sequence ID" value="NZ_QUNI01000013.1"/>
</dbReference>
<evidence type="ECO:0008006" key="5">
    <source>
        <dbReference type="Google" id="ProtNLM"/>
    </source>
</evidence>
<evidence type="ECO:0000256" key="1">
    <source>
        <dbReference type="SAM" id="Coils"/>
    </source>
</evidence>
<keyword evidence="2" id="KW-0472">Membrane</keyword>
<feature type="coiled-coil region" evidence="1">
    <location>
        <begin position="253"/>
        <end position="280"/>
    </location>
</feature>
<evidence type="ECO:0000313" key="4">
    <source>
        <dbReference type="Proteomes" id="UP000257136"/>
    </source>
</evidence>
<proteinExistence type="predicted"/>
<keyword evidence="2" id="KW-1133">Transmembrane helix</keyword>
<accession>A0A3E0EAS3</accession>
<comment type="caution">
    <text evidence="3">The sequence shown here is derived from an EMBL/GenBank/DDBJ whole genome shotgun (WGS) entry which is preliminary data.</text>
</comment>
<organism evidence="3 4">
    <name type="scientific">Flavobacterium aquicola</name>
    <dbReference type="NCBI Taxonomy" id="1682742"/>
    <lineage>
        <taxon>Bacteria</taxon>
        <taxon>Pseudomonadati</taxon>
        <taxon>Bacteroidota</taxon>
        <taxon>Flavobacteriia</taxon>
        <taxon>Flavobacteriales</taxon>
        <taxon>Flavobacteriaceae</taxon>
        <taxon>Flavobacterium</taxon>
    </lineage>
</organism>
<reference evidence="3 4" key="1">
    <citation type="submission" date="2018-08" db="EMBL/GenBank/DDBJ databases">
        <title>Genomic Encyclopedia of Archaeal and Bacterial Type Strains, Phase II (KMG-II): from individual species to whole genera.</title>
        <authorList>
            <person name="Goeker M."/>
        </authorList>
    </citation>
    <scope>NUCLEOTIDE SEQUENCE [LARGE SCALE GENOMIC DNA]</scope>
    <source>
        <strain evidence="3 4">DSM 100880</strain>
    </source>
</reference>
<name>A0A3E0EAS3_9FLAO</name>
<keyword evidence="4" id="KW-1185">Reference proteome</keyword>
<feature type="coiled-coil region" evidence="1">
    <location>
        <begin position="103"/>
        <end position="130"/>
    </location>
</feature>
<sequence length="521" mass="57538">MKNKEAKSIFSSLENFSSPPPPELWANIEAELDKPKKKKRPVIWWWTAACLVAGFSLLTMKYGNNHELIIENNTDKVVLQNDSEQNKKNNTNKNESTIGKASLEEKANSVNEAENKNLNTNKSIISLTNNNLAATKTILPKTNNSKEINHSKGEKNNQLITEGSDKLQSDVIVVNNSVNFGFSNAVSVVEVNNYSSKSNSNGNTKTIASSENNAISESKQNKEIEKNTNSKSVQANQNLEVSGFNPNTAIAENNSTKDSLSIIKKEVAQLENALADLDKDKTKKSKPEAVIDKWSLQVFAGVMSSDNFNNEKALGSTVASKQSNGYGIKTNYKLNKKWAVSSGFKINELGQKIEGVGYYERGSLVSFASGTSPLVQDSPSKSSSVVFVSDNENYLFSSNSKASTGFETGNVTQNLKYFEMPLEVSYALLSKKKTNISMNTGGFVGKLISNDVLLNGNSIGENNNVNEFVYGTSLSSTLQYEFYKKTRFFIEPGMNYYINPLENQSFNQFQWMFNVGLNVSF</sequence>
<feature type="transmembrane region" description="Helical" evidence="2">
    <location>
        <begin position="42"/>
        <end position="60"/>
    </location>
</feature>
<evidence type="ECO:0000313" key="3">
    <source>
        <dbReference type="EMBL" id="REG94116.1"/>
    </source>
</evidence>
<dbReference type="OrthoDB" id="1113942at2"/>
<evidence type="ECO:0000256" key="2">
    <source>
        <dbReference type="SAM" id="Phobius"/>
    </source>
</evidence>
<keyword evidence="2" id="KW-0812">Transmembrane</keyword>
<dbReference type="EMBL" id="QUNI01000013">
    <property type="protein sequence ID" value="REG94116.1"/>
    <property type="molecule type" value="Genomic_DNA"/>
</dbReference>
<gene>
    <name evidence="3" type="ORF">C8P67_11388</name>
</gene>
<dbReference type="AlphaFoldDB" id="A0A3E0EAS3"/>
<keyword evidence="1" id="KW-0175">Coiled coil</keyword>
<protein>
    <recommendedName>
        <fullName evidence="5">Outer membrane protein with beta-barrel domain</fullName>
    </recommendedName>
</protein>